<dbReference type="GO" id="GO:0045482">
    <property type="term" value="F:trichodiene synthase activity"/>
    <property type="evidence" value="ECO:0007669"/>
    <property type="project" value="UniProtKB-EC"/>
</dbReference>
<reference evidence="1 2" key="1">
    <citation type="journal article" date="2008" name="Nat. Biotechnol.">
        <title>Genome sequencing and analysis of the filamentous fungus Penicillium chrysogenum.</title>
        <authorList>
            <person name="van den Berg M.A."/>
            <person name="Albang R."/>
            <person name="Albermann K."/>
            <person name="Badger J.H."/>
            <person name="Daran J.-M."/>
            <person name="Driessen A.J.M."/>
            <person name="Garcia-Estrada C."/>
            <person name="Fedorova N.D."/>
            <person name="Harris D.M."/>
            <person name="Heijne W.H.M."/>
            <person name="Joardar V.S."/>
            <person name="Kiel J.A.K.W."/>
            <person name="Kovalchuk A."/>
            <person name="Martin J.F."/>
            <person name="Nierman W.C."/>
            <person name="Nijland J.G."/>
            <person name="Pronk J.T."/>
            <person name="Roubos J.A."/>
            <person name="van der Klei I.J."/>
            <person name="van Peij N.N.M.E."/>
            <person name="Veenhuis M."/>
            <person name="von Doehren H."/>
            <person name="Wagner C."/>
            <person name="Wortman J.R."/>
            <person name="Bovenberg R.A.L."/>
        </authorList>
    </citation>
    <scope>NUCLEOTIDE SEQUENCE [LARGE SCALE GENOMIC DNA]</scope>
    <source>
        <strain evidence="2">ATCC 28089 / DSM 1075 / NRRL 1951 / Wisconsin 54-1255</strain>
    </source>
</reference>
<gene>
    <name evidence="1" type="ORF">Pc13g14960</name>
    <name evidence="1" type="ORF">PCH_Pc13g14960</name>
</gene>
<proteinExistence type="predicted"/>
<dbReference type="Proteomes" id="UP000000724">
    <property type="component" value="Contig Pc00c13"/>
</dbReference>
<sequence length="96" mass="10930">MNRGKSNGCTFHAKLPTICFYFRAKTGLAEPFAFFCSLDDLNPENRDLTGYIASIPFLMLTLAEANDILRYKLDELNVPPAGEAEMHLEVMPKMWR</sequence>
<dbReference type="AlphaFoldDB" id="B6H2P7"/>
<dbReference type="VEuPathDB" id="FungiDB:PCH_Pc13g14960"/>
<keyword evidence="2" id="KW-1185">Reference proteome</keyword>
<protein>
    <submittedName>
        <fullName evidence="1">Pc13g14960 protein</fullName>
        <ecNumber evidence="1">4.2.3.6</ecNumber>
    </submittedName>
</protein>
<dbReference type="InterPro" id="IPR008949">
    <property type="entry name" value="Isoprenoid_synthase_dom_sf"/>
</dbReference>
<evidence type="ECO:0000313" key="2">
    <source>
        <dbReference type="Proteomes" id="UP000000724"/>
    </source>
</evidence>
<evidence type="ECO:0000313" key="1">
    <source>
        <dbReference type="EMBL" id="CAP92565.1"/>
    </source>
</evidence>
<dbReference type="HOGENOM" id="CLU_2360376_0_0_1"/>
<keyword evidence="1" id="KW-0456">Lyase</keyword>
<dbReference type="OrthoDB" id="2998174at2759"/>
<name>B6H2P7_PENRW</name>
<organism evidence="1 2">
    <name type="scientific">Penicillium rubens (strain ATCC 28089 / DSM 1075 / NRRL 1951 / Wisconsin 54-1255)</name>
    <name type="common">Penicillium chrysogenum</name>
    <dbReference type="NCBI Taxonomy" id="500485"/>
    <lineage>
        <taxon>Eukaryota</taxon>
        <taxon>Fungi</taxon>
        <taxon>Dikarya</taxon>
        <taxon>Ascomycota</taxon>
        <taxon>Pezizomycotina</taxon>
        <taxon>Eurotiomycetes</taxon>
        <taxon>Eurotiomycetidae</taxon>
        <taxon>Eurotiales</taxon>
        <taxon>Aspergillaceae</taxon>
        <taxon>Penicillium</taxon>
        <taxon>Penicillium chrysogenum species complex</taxon>
    </lineage>
</organism>
<dbReference type="BioCyc" id="PCHR:PC13G14960-MONOMER"/>
<dbReference type="Gene3D" id="1.10.600.10">
    <property type="entry name" value="Farnesyl Diphosphate Synthase"/>
    <property type="match status" value="1"/>
</dbReference>
<dbReference type="EC" id="4.2.3.6" evidence="1"/>
<dbReference type="EMBL" id="AM920428">
    <property type="protein sequence ID" value="CAP92565.1"/>
    <property type="molecule type" value="Genomic_DNA"/>
</dbReference>
<accession>B6H2P7</accession>